<dbReference type="NCBIfam" id="TIGR01538">
    <property type="entry name" value="portal_SPP1"/>
    <property type="match status" value="1"/>
</dbReference>
<dbReference type="InterPro" id="IPR021145">
    <property type="entry name" value="Portal_protein_SPP1_Gp6-like"/>
</dbReference>
<keyword evidence="3" id="KW-1185">Reference proteome</keyword>
<dbReference type="AlphaFoldDB" id="A0A4Q0VH74"/>
<gene>
    <name evidence="2" type="ORF">DXH47_09255</name>
</gene>
<comment type="caution">
    <text evidence="2">The sequence shown here is derived from an EMBL/GenBank/DDBJ whole genome shotgun (WGS) entry which is preliminary data.</text>
</comment>
<organism evidence="2 3">
    <name type="scientific">Levilactobacillus suantsaii</name>
    <dbReference type="NCBI Taxonomy" id="2292255"/>
    <lineage>
        <taxon>Bacteria</taxon>
        <taxon>Bacillati</taxon>
        <taxon>Bacillota</taxon>
        <taxon>Bacilli</taxon>
        <taxon>Lactobacillales</taxon>
        <taxon>Lactobacillaceae</taxon>
        <taxon>Levilactobacillus</taxon>
    </lineage>
</organism>
<feature type="compositionally biased region" description="Basic and acidic residues" evidence="1">
    <location>
        <begin position="511"/>
        <end position="543"/>
    </location>
</feature>
<sequence>MAETNDLQAHGMSLPWPDRKSIYMLRGGSRFGFDANQDYQMPADEWNAIKANPDAIKPILSWFVNDHYTNQLPRLLTLERYYQAENDIHFWRSDKAPDRADNRITSGLPRYITDQKVGYQFGNPLKFAYSDPDNPDDSGEDIVNAIAAFNDAVDEPYHEKVMSKNLNNTGRAYELTYVKQGTNDLALRAIDPAHCFVVYDTTIDLNSLFAVRYYMVKFMETTTYYVEVYTNSNVFYYTSTDSPNGEYTLTEQSPHFFGTVPITEYKLNDERLGAWEPKLDEIDAYDKSISEMSNSQEDFNNAILVISGDVDDEDDLDNAIPLTDVAGEQVTDSEGNPIYKVDSINPENRILFIKPSIIDNLNGGPTIVPTTAEYLTKELNAQGWQTYNDRLLADIHKDTNTPDVTDQNFAANASGVAMSYKLWGSDQERATQQSLYTRGIKRRIRLLATYWAKTSLIKSADEAEHVNPSYTPNLPKNDNEVITNAAVLLKTGAISNQTFWEAVESATGVKPDGEEKRMKDQKAQDKQDGLDYMDKIDGSDQDKAQGGVSDGEDDSDRPTGGTANKPAPKLGQTV</sequence>
<evidence type="ECO:0000313" key="3">
    <source>
        <dbReference type="Proteomes" id="UP000290602"/>
    </source>
</evidence>
<dbReference type="Proteomes" id="UP000290602">
    <property type="component" value="Unassembled WGS sequence"/>
</dbReference>
<proteinExistence type="predicted"/>
<dbReference type="RefSeq" id="WP_129033040.1">
    <property type="nucleotide sequence ID" value="NZ_CP059603.1"/>
</dbReference>
<accession>A0A4Q0VH74</accession>
<dbReference type="InterPro" id="IPR006428">
    <property type="entry name" value="Portal_SPP1-type"/>
</dbReference>
<dbReference type="OrthoDB" id="3189403at2"/>
<evidence type="ECO:0000256" key="1">
    <source>
        <dbReference type="SAM" id="MobiDB-lite"/>
    </source>
</evidence>
<dbReference type="Pfam" id="PF05133">
    <property type="entry name" value="SPP1_portal"/>
    <property type="match status" value="1"/>
</dbReference>
<dbReference type="EMBL" id="QXIL01000021">
    <property type="protein sequence ID" value="RXI77367.1"/>
    <property type="molecule type" value="Genomic_DNA"/>
</dbReference>
<feature type="region of interest" description="Disordered" evidence="1">
    <location>
        <begin position="505"/>
        <end position="574"/>
    </location>
</feature>
<name>A0A4Q0VH74_9LACO</name>
<protein>
    <submittedName>
        <fullName evidence="2">Phage portal protein</fullName>
    </submittedName>
</protein>
<reference evidence="2 3" key="1">
    <citation type="submission" date="2018-08" db="EMBL/GenBank/DDBJ databases">
        <title>Lactobacillus suantsai sp. nov., isolated from traditional fermented suan-tsai in Taiwan.</title>
        <authorList>
            <person name="Huang C.-H."/>
        </authorList>
    </citation>
    <scope>NUCLEOTIDE SEQUENCE [LARGE SCALE GENOMIC DNA]</scope>
    <source>
        <strain evidence="2 3">BCRC 12945</strain>
    </source>
</reference>
<evidence type="ECO:0000313" key="2">
    <source>
        <dbReference type="EMBL" id="RXI77367.1"/>
    </source>
</evidence>